<keyword evidence="4 9" id="KW-0812">Transmembrane</keyword>
<keyword evidence="6" id="KW-0406">Ion transport</keyword>
<dbReference type="AlphaFoldDB" id="A0A8J8MR80"/>
<dbReference type="KEGG" id="fap:GR316_00510"/>
<feature type="transmembrane region" description="Helical" evidence="9">
    <location>
        <begin position="12"/>
        <end position="36"/>
    </location>
</feature>
<dbReference type="EMBL" id="CP047289">
    <property type="protein sequence ID" value="QUS34881.1"/>
    <property type="molecule type" value="Genomic_DNA"/>
</dbReference>
<evidence type="ECO:0000256" key="9">
    <source>
        <dbReference type="SAM" id="Phobius"/>
    </source>
</evidence>
<keyword evidence="3" id="KW-1003">Cell membrane</keyword>
<evidence type="ECO:0000256" key="4">
    <source>
        <dbReference type="ARBA" id="ARBA00022692"/>
    </source>
</evidence>
<evidence type="ECO:0000256" key="8">
    <source>
        <dbReference type="ARBA" id="ARBA00034708"/>
    </source>
</evidence>
<comment type="similarity">
    <text evidence="8">Belongs to the anion channel-forming bestrophin (TC 1.A.46) family.</text>
</comment>
<name>A0A8J8MR80_9RHOB</name>
<protein>
    <recommendedName>
        <fullName evidence="12">Bestrophin</fullName>
    </recommendedName>
</protein>
<comment type="subcellular location">
    <subcellularLocation>
        <location evidence="1">Cell membrane</location>
        <topology evidence="1">Multi-pass membrane protein</topology>
    </subcellularLocation>
</comment>
<feature type="transmembrane region" description="Helical" evidence="9">
    <location>
        <begin position="48"/>
        <end position="69"/>
    </location>
</feature>
<evidence type="ECO:0000313" key="10">
    <source>
        <dbReference type="EMBL" id="QUS34881.1"/>
    </source>
</evidence>
<evidence type="ECO:0000256" key="5">
    <source>
        <dbReference type="ARBA" id="ARBA00022989"/>
    </source>
</evidence>
<dbReference type="GO" id="GO:0005886">
    <property type="term" value="C:plasma membrane"/>
    <property type="evidence" value="ECO:0007669"/>
    <property type="project" value="UniProtKB-SubCell"/>
</dbReference>
<accession>A0A8J8MR80</accession>
<dbReference type="GO" id="GO:0005254">
    <property type="term" value="F:chloride channel activity"/>
    <property type="evidence" value="ECO:0007669"/>
    <property type="project" value="InterPro"/>
</dbReference>
<evidence type="ECO:0000256" key="7">
    <source>
        <dbReference type="ARBA" id="ARBA00023136"/>
    </source>
</evidence>
<dbReference type="RefSeq" id="WP_211784131.1">
    <property type="nucleotide sequence ID" value="NZ_CP047289.1"/>
</dbReference>
<keyword evidence="2" id="KW-0813">Transport</keyword>
<sequence length="291" mass="32072">MITRRRPRPHDVLFAVRGAILPRIWWRVAVVAAAALAEMGFDRWVTPLQHPTAAAFGAFGVALSLFLGFRNNAAYNRWWEARTLIGLLLAEIRAFAREVEVMAGGDRRLIALAEGHMHLLRLFLRQIPPDAAALAALGPDADLAEAPHPPCAVLDRMAQRIAAIPDPIARRALSERLGHMAHHQTGCEKIALTPLPFAYSLLIYRTTWIYCLLVPLSLIEPAGWMTPVFAATIAYVFMGLAEVTEELVEPFARTDNALPLDAICRTAEISLAPHLGRPAPPPPQAEDHYLS</sequence>
<dbReference type="Pfam" id="PF25539">
    <property type="entry name" value="Bestrophin_2"/>
    <property type="match status" value="1"/>
</dbReference>
<organism evidence="10 11">
    <name type="scientific">Falsirhodobacter algicola</name>
    <dbReference type="NCBI Taxonomy" id="2692330"/>
    <lineage>
        <taxon>Bacteria</taxon>
        <taxon>Pseudomonadati</taxon>
        <taxon>Pseudomonadota</taxon>
        <taxon>Alphaproteobacteria</taxon>
        <taxon>Rhodobacterales</taxon>
        <taxon>Paracoccaceae</taxon>
        <taxon>Falsirhodobacter</taxon>
    </lineage>
</organism>
<evidence type="ECO:0000256" key="6">
    <source>
        <dbReference type="ARBA" id="ARBA00023065"/>
    </source>
</evidence>
<evidence type="ECO:0000256" key="2">
    <source>
        <dbReference type="ARBA" id="ARBA00022448"/>
    </source>
</evidence>
<evidence type="ECO:0000313" key="11">
    <source>
        <dbReference type="Proteomes" id="UP000679284"/>
    </source>
</evidence>
<evidence type="ECO:0000256" key="1">
    <source>
        <dbReference type="ARBA" id="ARBA00004651"/>
    </source>
</evidence>
<proteinExistence type="inferred from homology"/>
<reference evidence="10" key="1">
    <citation type="submission" date="2020-01" db="EMBL/GenBank/DDBJ databases">
        <authorList>
            <person name="Yang Y."/>
            <person name="Kwon Y.M."/>
        </authorList>
    </citation>
    <scope>NUCLEOTIDE SEQUENCE</scope>
    <source>
        <strain evidence="10">PG104</strain>
    </source>
</reference>
<dbReference type="Proteomes" id="UP000679284">
    <property type="component" value="Chromosome"/>
</dbReference>
<keyword evidence="11" id="KW-1185">Reference proteome</keyword>
<dbReference type="PANTHER" id="PTHR33281:SF19">
    <property type="entry name" value="VOLTAGE-DEPENDENT ANION CHANNEL-FORMING PROTEIN YNEE"/>
    <property type="match status" value="1"/>
</dbReference>
<evidence type="ECO:0000256" key="3">
    <source>
        <dbReference type="ARBA" id="ARBA00022475"/>
    </source>
</evidence>
<gene>
    <name evidence="10" type="ORF">GR316_00510</name>
</gene>
<keyword evidence="7 9" id="KW-0472">Membrane</keyword>
<keyword evidence="5 9" id="KW-1133">Transmembrane helix</keyword>
<dbReference type="PANTHER" id="PTHR33281">
    <property type="entry name" value="UPF0187 PROTEIN YNEE"/>
    <property type="match status" value="1"/>
</dbReference>
<evidence type="ECO:0008006" key="12">
    <source>
        <dbReference type="Google" id="ProtNLM"/>
    </source>
</evidence>
<dbReference type="InterPro" id="IPR044669">
    <property type="entry name" value="YneE/VCCN1/2-like"/>
</dbReference>